<evidence type="ECO:0000313" key="1">
    <source>
        <dbReference type="EMBL" id="KAK0708813.1"/>
    </source>
</evidence>
<evidence type="ECO:0000313" key="2">
    <source>
        <dbReference type="Proteomes" id="UP001172159"/>
    </source>
</evidence>
<dbReference type="EMBL" id="JAUKTV010000018">
    <property type="protein sequence ID" value="KAK0708813.1"/>
    <property type="molecule type" value="Genomic_DNA"/>
</dbReference>
<keyword evidence="2" id="KW-1185">Reference proteome</keyword>
<reference evidence="1" key="1">
    <citation type="submission" date="2023-06" db="EMBL/GenBank/DDBJ databases">
        <title>Genome-scale phylogeny and comparative genomics of the fungal order Sordariales.</title>
        <authorList>
            <consortium name="Lawrence Berkeley National Laboratory"/>
            <person name="Hensen N."/>
            <person name="Bonometti L."/>
            <person name="Westerberg I."/>
            <person name="Brannstrom I.O."/>
            <person name="Guillou S."/>
            <person name="Cros-Aarteil S."/>
            <person name="Calhoun S."/>
            <person name="Haridas S."/>
            <person name="Kuo A."/>
            <person name="Mondo S."/>
            <person name="Pangilinan J."/>
            <person name="Riley R."/>
            <person name="Labutti K."/>
            <person name="Andreopoulos B."/>
            <person name="Lipzen A."/>
            <person name="Chen C."/>
            <person name="Yanf M."/>
            <person name="Daum C."/>
            <person name="Ng V."/>
            <person name="Clum A."/>
            <person name="Steindorff A."/>
            <person name="Ohm R."/>
            <person name="Martin F."/>
            <person name="Silar P."/>
            <person name="Natvig D."/>
            <person name="Lalanne C."/>
            <person name="Gautier V."/>
            <person name="Ament-Velasquez S.L."/>
            <person name="Kruys A."/>
            <person name="Hutchinson M.I."/>
            <person name="Powell A.J."/>
            <person name="Barry K."/>
            <person name="Miller A.N."/>
            <person name="Grigoriev I.V."/>
            <person name="Debuchy R."/>
            <person name="Gladieux P."/>
            <person name="Thoren M.H."/>
            <person name="Johannesson H."/>
        </authorList>
    </citation>
    <scope>NUCLEOTIDE SEQUENCE</scope>
    <source>
        <strain evidence="1">CBS 540.89</strain>
    </source>
</reference>
<gene>
    <name evidence="1" type="ORF">B0T21DRAFT_352845</name>
</gene>
<dbReference type="AlphaFoldDB" id="A0AA40DQZ5"/>
<comment type="caution">
    <text evidence="1">The sequence shown here is derived from an EMBL/GenBank/DDBJ whole genome shotgun (WGS) entry which is preliminary data.</text>
</comment>
<protein>
    <submittedName>
        <fullName evidence="1">Uncharacterized protein</fullName>
    </submittedName>
</protein>
<accession>A0AA40DQZ5</accession>
<proteinExistence type="predicted"/>
<dbReference type="Proteomes" id="UP001172159">
    <property type="component" value="Unassembled WGS sequence"/>
</dbReference>
<name>A0AA40DQZ5_9PEZI</name>
<organism evidence="1 2">
    <name type="scientific">Apiosordaria backusii</name>
    <dbReference type="NCBI Taxonomy" id="314023"/>
    <lineage>
        <taxon>Eukaryota</taxon>
        <taxon>Fungi</taxon>
        <taxon>Dikarya</taxon>
        <taxon>Ascomycota</taxon>
        <taxon>Pezizomycotina</taxon>
        <taxon>Sordariomycetes</taxon>
        <taxon>Sordariomycetidae</taxon>
        <taxon>Sordariales</taxon>
        <taxon>Lasiosphaeriaceae</taxon>
        <taxon>Apiosordaria</taxon>
    </lineage>
</organism>
<sequence length="193" mass="21039">MVDIRPLKGSTPKNLQGGLRIRVPLRVLYHEPWSGWTRAAGPMQPPFVWAAFIVKGCGNALKGSIWDKKSLSGPVLVALSPVMARTARTLRGGSLLWLKASAANSTSSRVAQQLPTPLPTELKQQKTSMVQFRHSIQGQMGASVRVGFLRWPLLAFREMSWMMTLFCGERTGRTADGAVERGLRGLMSLGGGP</sequence>